<dbReference type="InterPro" id="IPR050256">
    <property type="entry name" value="Glycosyltransferase_2"/>
</dbReference>
<evidence type="ECO:0000313" key="11">
    <source>
        <dbReference type="EMBL" id="MBB5839825.1"/>
    </source>
</evidence>
<keyword evidence="12" id="KW-1185">Reference proteome</keyword>
<sequence length="338" mass="36190">MSDVDGYDADPAHDVSIVIPVYRGEISLPGLLEEILPLHEVFTTPGGQQVRVAEVVLVHDHGPDDSARVIRELAAKYDFVQPVWLSRNFGQHAATLAGMASSGGDWILTIDEDGQYDPSYVGAMVDTALAERATVVYAKPVNPAPHGPLRNLASKTAKTFIESVLGSRGTSVFHSFRLVLGEVGRSVAAYSGAGVYLDIALGWVAGEIATCPVELRGEADRPSGYSLRSLASHFWRMVLTSGTRLLRIVSIIGALTALAGLLIALVLIGNQIFGVEMLRGWTSTMVVVLLSTGAVLFSLGVLAEYLGVAVNMAMGKPLYLIVSDPNQGPLGRRRENRR</sequence>
<dbReference type="Gene3D" id="3.90.550.10">
    <property type="entry name" value="Spore Coat Polysaccharide Biosynthesis Protein SpsA, Chain A"/>
    <property type="match status" value="1"/>
</dbReference>
<name>A0A7W9JD79_9ACTN</name>
<dbReference type="PANTHER" id="PTHR48090:SF3">
    <property type="entry name" value="UNDECAPRENYL-PHOSPHATE 4-DEOXY-4-FORMAMIDO-L-ARABINOSE TRANSFERASE"/>
    <property type="match status" value="1"/>
</dbReference>
<evidence type="ECO:0000256" key="7">
    <source>
        <dbReference type="ARBA" id="ARBA00022989"/>
    </source>
</evidence>
<evidence type="ECO:0000256" key="3">
    <source>
        <dbReference type="ARBA" id="ARBA00022676"/>
    </source>
</evidence>
<dbReference type="InterPro" id="IPR029044">
    <property type="entry name" value="Nucleotide-diphossugar_trans"/>
</dbReference>
<reference evidence="11 12" key="1">
    <citation type="submission" date="2020-08" db="EMBL/GenBank/DDBJ databases">
        <title>Sequencing the genomes of 1000 actinobacteria strains.</title>
        <authorList>
            <person name="Klenk H.-P."/>
        </authorList>
    </citation>
    <scope>NUCLEOTIDE SEQUENCE [LARGE SCALE GENOMIC DNA]</scope>
    <source>
        <strain evidence="11 12">DSM 28967</strain>
    </source>
</reference>
<keyword evidence="7 9" id="KW-1133">Transmembrane helix</keyword>
<evidence type="ECO:0000256" key="9">
    <source>
        <dbReference type="SAM" id="Phobius"/>
    </source>
</evidence>
<accession>A0A7W9JD79</accession>
<feature type="transmembrane region" description="Helical" evidence="9">
    <location>
        <begin position="245"/>
        <end position="268"/>
    </location>
</feature>
<keyword evidence="5 9" id="KW-0812">Transmembrane</keyword>
<dbReference type="RefSeq" id="WP_337925989.1">
    <property type="nucleotide sequence ID" value="NZ_JACHMY010000001.1"/>
</dbReference>
<proteinExistence type="inferred from homology"/>
<keyword evidence="6" id="KW-0448">Lipopolysaccharide biosynthesis</keyword>
<keyword evidence="3 11" id="KW-0328">Glycosyltransferase</keyword>
<gene>
    <name evidence="11" type="ORF">HDA39_006559</name>
</gene>
<dbReference type="Proteomes" id="UP000549971">
    <property type="component" value="Unassembled WGS sequence"/>
</dbReference>
<keyword evidence="8 9" id="KW-0472">Membrane</keyword>
<keyword evidence="4 11" id="KW-0808">Transferase</keyword>
<protein>
    <submittedName>
        <fullName evidence="11">Undecaprenyl-phosphate 4-deoxy-4-formamido-L-arabinose transferase</fullName>
        <ecNumber evidence="11">2.4.2.53</ecNumber>
    </submittedName>
</protein>
<dbReference type="AlphaFoldDB" id="A0A7W9JD79"/>
<dbReference type="GO" id="GO:0099621">
    <property type="term" value="F:undecaprenyl-phosphate 4-deoxy-4-formamido-L-arabinose transferase activity"/>
    <property type="evidence" value="ECO:0007669"/>
    <property type="project" value="UniProtKB-EC"/>
</dbReference>
<dbReference type="EMBL" id="JACHMY010000001">
    <property type="protein sequence ID" value="MBB5839825.1"/>
    <property type="molecule type" value="Genomic_DNA"/>
</dbReference>
<keyword evidence="2" id="KW-1003">Cell membrane</keyword>
<dbReference type="SUPFAM" id="SSF53448">
    <property type="entry name" value="Nucleotide-diphospho-sugar transferases"/>
    <property type="match status" value="1"/>
</dbReference>
<evidence type="ECO:0000313" key="12">
    <source>
        <dbReference type="Proteomes" id="UP000549971"/>
    </source>
</evidence>
<evidence type="ECO:0000256" key="8">
    <source>
        <dbReference type="ARBA" id="ARBA00023136"/>
    </source>
</evidence>
<organism evidence="11 12">
    <name type="scientific">Kribbella italica</name>
    <dbReference type="NCBI Taxonomy" id="1540520"/>
    <lineage>
        <taxon>Bacteria</taxon>
        <taxon>Bacillati</taxon>
        <taxon>Actinomycetota</taxon>
        <taxon>Actinomycetes</taxon>
        <taxon>Propionibacteriales</taxon>
        <taxon>Kribbellaceae</taxon>
        <taxon>Kribbella</taxon>
    </lineage>
</organism>
<evidence type="ECO:0000256" key="2">
    <source>
        <dbReference type="ARBA" id="ARBA00022475"/>
    </source>
</evidence>
<dbReference type="GO" id="GO:0009103">
    <property type="term" value="P:lipopolysaccharide biosynthetic process"/>
    <property type="evidence" value="ECO:0007669"/>
    <property type="project" value="UniProtKB-KW"/>
</dbReference>
<comment type="similarity">
    <text evidence="1">Belongs to the glycosyltransferase 2 family.</text>
</comment>
<dbReference type="PANTHER" id="PTHR48090">
    <property type="entry name" value="UNDECAPRENYL-PHOSPHATE 4-DEOXY-4-FORMAMIDO-L-ARABINOSE TRANSFERASE-RELATED"/>
    <property type="match status" value="1"/>
</dbReference>
<feature type="transmembrane region" description="Helical" evidence="9">
    <location>
        <begin position="280"/>
        <end position="306"/>
    </location>
</feature>
<evidence type="ECO:0000256" key="1">
    <source>
        <dbReference type="ARBA" id="ARBA00006739"/>
    </source>
</evidence>
<evidence type="ECO:0000256" key="5">
    <source>
        <dbReference type="ARBA" id="ARBA00022692"/>
    </source>
</evidence>
<dbReference type="EC" id="2.4.2.53" evidence="11"/>
<dbReference type="InterPro" id="IPR001173">
    <property type="entry name" value="Glyco_trans_2-like"/>
</dbReference>
<feature type="domain" description="Glycosyltransferase 2-like" evidence="10">
    <location>
        <begin position="16"/>
        <end position="154"/>
    </location>
</feature>
<evidence type="ECO:0000256" key="6">
    <source>
        <dbReference type="ARBA" id="ARBA00022985"/>
    </source>
</evidence>
<evidence type="ECO:0000259" key="10">
    <source>
        <dbReference type="Pfam" id="PF00535"/>
    </source>
</evidence>
<comment type="caution">
    <text evidence="11">The sequence shown here is derived from an EMBL/GenBank/DDBJ whole genome shotgun (WGS) entry which is preliminary data.</text>
</comment>
<dbReference type="Pfam" id="PF00535">
    <property type="entry name" value="Glycos_transf_2"/>
    <property type="match status" value="1"/>
</dbReference>
<evidence type="ECO:0000256" key="4">
    <source>
        <dbReference type="ARBA" id="ARBA00022679"/>
    </source>
</evidence>
<dbReference type="GO" id="GO:0005886">
    <property type="term" value="C:plasma membrane"/>
    <property type="evidence" value="ECO:0007669"/>
    <property type="project" value="TreeGrafter"/>
</dbReference>